<name>A0A9R1WBZ1_LACSA</name>
<evidence type="ECO:0000313" key="1">
    <source>
        <dbReference type="EMBL" id="KAJ0220919.1"/>
    </source>
</evidence>
<reference evidence="1 2" key="1">
    <citation type="journal article" date="2017" name="Nat. Commun.">
        <title>Genome assembly with in vitro proximity ligation data and whole-genome triplication in lettuce.</title>
        <authorList>
            <person name="Reyes-Chin-Wo S."/>
            <person name="Wang Z."/>
            <person name="Yang X."/>
            <person name="Kozik A."/>
            <person name="Arikit S."/>
            <person name="Song C."/>
            <person name="Xia L."/>
            <person name="Froenicke L."/>
            <person name="Lavelle D.O."/>
            <person name="Truco M.J."/>
            <person name="Xia R."/>
            <person name="Zhu S."/>
            <person name="Xu C."/>
            <person name="Xu H."/>
            <person name="Xu X."/>
            <person name="Cox K."/>
            <person name="Korf I."/>
            <person name="Meyers B.C."/>
            <person name="Michelmore R.W."/>
        </authorList>
    </citation>
    <scope>NUCLEOTIDE SEQUENCE [LARGE SCALE GENOMIC DNA]</scope>
    <source>
        <strain evidence="2">cv. Salinas</strain>
        <tissue evidence="1">Seedlings</tissue>
    </source>
</reference>
<dbReference type="EMBL" id="NBSK02000002">
    <property type="protein sequence ID" value="KAJ0220919.1"/>
    <property type="molecule type" value="Genomic_DNA"/>
</dbReference>
<gene>
    <name evidence="1" type="ORF">LSAT_V11C200092670</name>
</gene>
<proteinExistence type="predicted"/>
<sequence>MFGPKKGGLGRNALFWLENWSGYGTFADRFPSIFNFDKKKSCFISDRINSNRKFNCAWKKNPSNLMEHMEVNAFWGLFIDGLSVWGG</sequence>
<dbReference type="Proteomes" id="UP000235145">
    <property type="component" value="Unassembled WGS sequence"/>
</dbReference>
<organism evidence="1 2">
    <name type="scientific">Lactuca sativa</name>
    <name type="common">Garden lettuce</name>
    <dbReference type="NCBI Taxonomy" id="4236"/>
    <lineage>
        <taxon>Eukaryota</taxon>
        <taxon>Viridiplantae</taxon>
        <taxon>Streptophyta</taxon>
        <taxon>Embryophyta</taxon>
        <taxon>Tracheophyta</taxon>
        <taxon>Spermatophyta</taxon>
        <taxon>Magnoliopsida</taxon>
        <taxon>eudicotyledons</taxon>
        <taxon>Gunneridae</taxon>
        <taxon>Pentapetalae</taxon>
        <taxon>asterids</taxon>
        <taxon>campanulids</taxon>
        <taxon>Asterales</taxon>
        <taxon>Asteraceae</taxon>
        <taxon>Cichorioideae</taxon>
        <taxon>Cichorieae</taxon>
        <taxon>Lactucinae</taxon>
        <taxon>Lactuca</taxon>
    </lineage>
</organism>
<keyword evidence="2" id="KW-1185">Reference proteome</keyword>
<comment type="caution">
    <text evidence="1">The sequence shown here is derived from an EMBL/GenBank/DDBJ whole genome shotgun (WGS) entry which is preliminary data.</text>
</comment>
<protein>
    <submittedName>
        <fullName evidence="1">Uncharacterized protein</fullName>
    </submittedName>
</protein>
<evidence type="ECO:0000313" key="2">
    <source>
        <dbReference type="Proteomes" id="UP000235145"/>
    </source>
</evidence>
<dbReference type="AlphaFoldDB" id="A0A9R1WBZ1"/>
<accession>A0A9R1WBZ1</accession>